<dbReference type="InterPro" id="IPR050534">
    <property type="entry name" value="Coronavir_polyprotein_1ab"/>
</dbReference>
<name>A0AAJ0AAM3_9PEZI</name>
<dbReference type="EMBL" id="JAHMHR010000058">
    <property type="protein sequence ID" value="KAK1659631.1"/>
    <property type="molecule type" value="Genomic_DNA"/>
</dbReference>
<dbReference type="PANTHER" id="PTHR43788">
    <property type="entry name" value="DNA2/NAM7 HELICASE FAMILY MEMBER"/>
    <property type="match status" value="1"/>
</dbReference>
<evidence type="ECO:0000256" key="1">
    <source>
        <dbReference type="ARBA" id="ARBA00022741"/>
    </source>
</evidence>
<dbReference type="InterPro" id="IPR041679">
    <property type="entry name" value="DNA2/NAM7-like_C"/>
</dbReference>
<feature type="region of interest" description="Disordered" evidence="5">
    <location>
        <begin position="1"/>
        <end position="20"/>
    </location>
</feature>
<gene>
    <name evidence="7" type="ORF">BDP55DRAFT_719719</name>
</gene>
<organism evidence="7 8">
    <name type="scientific">Colletotrichum godetiae</name>
    <dbReference type="NCBI Taxonomy" id="1209918"/>
    <lineage>
        <taxon>Eukaryota</taxon>
        <taxon>Fungi</taxon>
        <taxon>Dikarya</taxon>
        <taxon>Ascomycota</taxon>
        <taxon>Pezizomycotina</taxon>
        <taxon>Sordariomycetes</taxon>
        <taxon>Hypocreomycetidae</taxon>
        <taxon>Glomerellales</taxon>
        <taxon>Glomerellaceae</taxon>
        <taxon>Colletotrichum</taxon>
        <taxon>Colletotrichum acutatum species complex</taxon>
    </lineage>
</organism>
<dbReference type="GO" id="GO:0016787">
    <property type="term" value="F:hydrolase activity"/>
    <property type="evidence" value="ECO:0007669"/>
    <property type="project" value="UniProtKB-KW"/>
</dbReference>
<accession>A0AAJ0AAM3</accession>
<feature type="compositionally biased region" description="Basic and acidic residues" evidence="5">
    <location>
        <begin position="1086"/>
        <end position="1096"/>
    </location>
</feature>
<keyword evidence="1" id="KW-0547">Nucleotide-binding</keyword>
<evidence type="ECO:0000256" key="4">
    <source>
        <dbReference type="ARBA" id="ARBA00022840"/>
    </source>
</evidence>
<sequence>MPPKKTKGAKGKSAEGKSSPYAPAISEKCAIFLGELSGPILASHGVNDSGINIGAIIRMETHEGADPHIALFLHFPDGADNEDEGSGIRFICSKSTGSYDPFPTLRIVIRFHREKWTQKFEEASPELLSRFPALQKGPGTTIITFSSDVDDDDRVSIEGLGMAYINKSEPELEKFVNENGSLHGVTLSDFIRRKTFHVFMIRKGTPTHIQKGFGFERLPPSFDYPYGDDHSFNPERCVELLAKNPRKKAFNSVHSFKDANSMLTVTTQSLLQDSLYVWQQAQLIVAVKLRAYFVPNPERKNSYFVILHLPKAFMDQYKPAWSRLLEQQKSLLVWENEDDEKPSGSWRCKFKPYGSRSPALESHPLGESEAVLSALRPYPHEPGSRCNRKIIAVNKWNELDSDSGRLAQLTMRGQGYAEWIMKPGPAAEGEDVTGLTEAMASATVIETPPSLRRLHKVSFLPGNNVRYEEALTSISLEEDRERWRTFCRQVLLGIMIITAGPGYGKTTEMAKTTLAMEHSIGPVFCTAPTHVAVTNFAVRVDKVTSEVCRRYNDNLPEGTPRAHHRMVLRGYKRDHELDAFKTLLQDPLLGDLAAPKLPDSTAPWRLELSVAFWLLVLLRSPAVRDLHRDDKEALHQLQREVDTRRDWAGLRAVATGKITWDEYTSQFPAHQRTVSIVMDQLVNMADILATTPSQCVSVKEVYHRWWAQAKAVAIDEAANMDRGDLASAWGNKMLPLLCGGDTEQLPPTVLTEQYDVDAAGLVFNQFSNDGSVSAQGFLMASGHLAYRLRLQLRTADGLFDIVGKIIYPDIPGALPGTDCARKGQVAPIFIHCPDTVVKIDHVNGGKRCLDQVHAALNMASEFVTKKSVDPSKLVILSSYKTNVDFLNKWAEKHYPELANMSPASTIGGYQGRENDIVFVVMGTKARNPGPGFTKNRNRLNVLLTRQRCGLVIFGDINVVGEMSPKDFGTMPQLDLPAASNFTMPKAPQYTVCKPRADGSEGTLKQSAPEQYRIWLFLWQSGRVATLSVKNLGNPGRSAETGVKEGTLEGAQEGAQEGAKEEAKEEVKEEAKEEAEEEAEEEAMVADTKEPEKKGDD</sequence>
<dbReference type="GeneID" id="85462974"/>
<protein>
    <submittedName>
        <fullName evidence="7">P-loop containing nucleoside triphosphate hydrolase protein</fullName>
    </submittedName>
</protein>
<evidence type="ECO:0000313" key="8">
    <source>
        <dbReference type="Proteomes" id="UP001224890"/>
    </source>
</evidence>
<proteinExistence type="predicted"/>
<dbReference type="InterPro" id="IPR027417">
    <property type="entry name" value="P-loop_NTPase"/>
</dbReference>
<keyword evidence="8" id="KW-1185">Reference proteome</keyword>
<keyword evidence="4" id="KW-0067">ATP-binding</keyword>
<feature type="compositionally biased region" description="Acidic residues" evidence="5">
    <location>
        <begin position="1071"/>
        <end position="1083"/>
    </location>
</feature>
<feature type="compositionally biased region" description="Basic residues" evidence="5">
    <location>
        <begin position="1"/>
        <end position="10"/>
    </location>
</feature>
<dbReference type="SUPFAM" id="SSF52540">
    <property type="entry name" value="P-loop containing nucleoside triphosphate hydrolases"/>
    <property type="match status" value="1"/>
</dbReference>
<feature type="domain" description="DNA2/NAM7 helicase-like C-terminal" evidence="6">
    <location>
        <begin position="844"/>
        <end position="956"/>
    </location>
</feature>
<evidence type="ECO:0000259" key="6">
    <source>
        <dbReference type="Pfam" id="PF13087"/>
    </source>
</evidence>
<keyword evidence="3" id="KW-0347">Helicase</keyword>
<dbReference type="Gene3D" id="3.40.50.300">
    <property type="entry name" value="P-loop containing nucleotide triphosphate hydrolases"/>
    <property type="match status" value="2"/>
</dbReference>
<evidence type="ECO:0000256" key="5">
    <source>
        <dbReference type="SAM" id="MobiDB-lite"/>
    </source>
</evidence>
<dbReference type="Pfam" id="PF13087">
    <property type="entry name" value="AAA_12"/>
    <property type="match status" value="1"/>
</dbReference>
<keyword evidence="2 7" id="KW-0378">Hydrolase</keyword>
<dbReference type="RefSeq" id="XP_060424395.1">
    <property type="nucleotide sequence ID" value="XM_060578448.1"/>
</dbReference>
<evidence type="ECO:0000313" key="7">
    <source>
        <dbReference type="EMBL" id="KAK1659631.1"/>
    </source>
</evidence>
<reference evidence="7" key="1">
    <citation type="submission" date="2021-06" db="EMBL/GenBank/DDBJ databases">
        <title>Comparative genomics, transcriptomics and evolutionary studies reveal genomic signatures of adaptation to plant cell wall in hemibiotrophic fungi.</title>
        <authorList>
            <consortium name="DOE Joint Genome Institute"/>
            <person name="Baroncelli R."/>
            <person name="Diaz J.F."/>
            <person name="Benocci T."/>
            <person name="Peng M."/>
            <person name="Battaglia E."/>
            <person name="Haridas S."/>
            <person name="Andreopoulos W."/>
            <person name="Labutti K."/>
            <person name="Pangilinan J."/>
            <person name="Floch G.L."/>
            <person name="Makela M.R."/>
            <person name="Henrissat B."/>
            <person name="Grigoriev I.V."/>
            <person name="Crouch J.A."/>
            <person name="De Vries R.P."/>
            <person name="Sukno S.A."/>
            <person name="Thon M.R."/>
        </authorList>
    </citation>
    <scope>NUCLEOTIDE SEQUENCE</scope>
    <source>
        <strain evidence="7">CBS 193.32</strain>
    </source>
</reference>
<evidence type="ECO:0000256" key="2">
    <source>
        <dbReference type="ARBA" id="ARBA00022801"/>
    </source>
</evidence>
<feature type="compositionally biased region" description="Basic and acidic residues" evidence="5">
    <location>
        <begin position="1057"/>
        <end position="1070"/>
    </location>
</feature>
<dbReference type="AlphaFoldDB" id="A0AAJ0AAM3"/>
<evidence type="ECO:0000256" key="3">
    <source>
        <dbReference type="ARBA" id="ARBA00022806"/>
    </source>
</evidence>
<comment type="caution">
    <text evidence="7">The sequence shown here is derived from an EMBL/GenBank/DDBJ whole genome shotgun (WGS) entry which is preliminary data.</text>
</comment>
<feature type="region of interest" description="Disordered" evidence="5">
    <location>
        <begin position="1029"/>
        <end position="1096"/>
    </location>
</feature>
<dbReference type="GO" id="GO:0043139">
    <property type="term" value="F:5'-3' DNA helicase activity"/>
    <property type="evidence" value="ECO:0007669"/>
    <property type="project" value="TreeGrafter"/>
</dbReference>
<dbReference type="Pfam" id="PF13245">
    <property type="entry name" value="AAA_19"/>
    <property type="match status" value="1"/>
</dbReference>
<dbReference type="Proteomes" id="UP001224890">
    <property type="component" value="Unassembled WGS sequence"/>
</dbReference>
<dbReference type="PANTHER" id="PTHR43788:SF8">
    <property type="entry name" value="DNA-BINDING PROTEIN SMUBP-2"/>
    <property type="match status" value="1"/>
</dbReference>
<dbReference type="GO" id="GO:0005524">
    <property type="term" value="F:ATP binding"/>
    <property type="evidence" value="ECO:0007669"/>
    <property type="project" value="UniProtKB-KW"/>
</dbReference>